<dbReference type="Proteomes" id="UP000586093">
    <property type="component" value="Unassembled WGS sequence"/>
</dbReference>
<reference evidence="3 4" key="1">
    <citation type="submission" date="2020-08" db="EMBL/GenBank/DDBJ databases">
        <title>Aquariorum lacteus gen. nov., sp. nov., a new member of the family Comamonadaceae, isolated from freshwater aquarium.</title>
        <authorList>
            <person name="Chun S.-J."/>
        </authorList>
    </citation>
    <scope>NUCLEOTIDE SEQUENCE [LARGE SCALE GENOMIC DNA]</scope>
    <source>
        <strain evidence="3 4">SJAQ100</strain>
    </source>
</reference>
<dbReference type="RefSeq" id="WP_182660385.1">
    <property type="nucleotide sequence ID" value="NZ_JACIVI010000001.1"/>
</dbReference>
<dbReference type="Pfam" id="PF01478">
    <property type="entry name" value="Peptidase_A24"/>
    <property type="match status" value="1"/>
</dbReference>
<accession>A0A839HMF0</accession>
<proteinExistence type="predicted"/>
<dbReference type="GO" id="GO:0016020">
    <property type="term" value="C:membrane"/>
    <property type="evidence" value="ECO:0007669"/>
    <property type="project" value="InterPro"/>
</dbReference>
<feature type="transmembrane region" description="Helical" evidence="1">
    <location>
        <begin position="104"/>
        <end position="132"/>
    </location>
</feature>
<dbReference type="AlphaFoldDB" id="A0A839HMF0"/>
<evidence type="ECO:0000256" key="1">
    <source>
        <dbReference type="SAM" id="Phobius"/>
    </source>
</evidence>
<sequence length="205" mass="21588">MPDSATVSHLLTTGLAFWMFGGLAVMSLLVAWSDHRSQRIPNDWLLAGLLYACGVIVMHAAPGGLLLVAKALGFGLLGMLIGFVLTAPAMLLRQLAPGDVKFMMVIGFFLGPIGAVFALLNAALFGGLWALALAWRAGGLAKVLGNLRFMARSLWLSGFRTLGWDLGSQGALRMPYGVALAAGTLMVIVWQLGRQPAVRGALGLA</sequence>
<feature type="transmembrane region" description="Helical" evidence="1">
    <location>
        <begin position="44"/>
        <end position="65"/>
    </location>
</feature>
<keyword evidence="1" id="KW-0472">Membrane</keyword>
<keyword evidence="1" id="KW-0812">Transmembrane</keyword>
<evidence type="ECO:0000313" key="3">
    <source>
        <dbReference type="EMBL" id="MBB1160429.1"/>
    </source>
</evidence>
<protein>
    <submittedName>
        <fullName evidence="3">Prepilin peptidase</fullName>
    </submittedName>
</protein>
<feature type="transmembrane region" description="Helical" evidence="1">
    <location>
        <begin position="174"/>
        <end position="193"/>
    </location>
</feature>
<feature type="domain" description="Prepilin type IV endopeptidase peptidase" evidence="2">
    <location>
        <begin position="23"/>
        <end position="131"/>
    </location>
</feature>
<dbReference type="InterPro" id="IPR000045">
    <property type="entry name" value="Prepilin_IV_endopep_pep"/>
</dbReference>
<name>A0A839HMF0_9BURK</name>
<keyword evidence="1" id="KW-1133">Transmembrane helix</keyword>
<dbReference type="GO" id="GO:0004190">
    <property type="term" value="F:aspartic-type endopeptidase activity"/>
    <property type="evidence" value="ECO:0007669"/>
    <property type="project" value="InterPro"/>
</dbReference>
<organism evidence="3 4">
    <name type="scientific">Aquariibacter albus</name>
    <dbReference type="NCBI Taxonomy" id="2759899"/>
    <lineage>
        <taxon>Bacteria</taxon>
        <taxon>Pseudomonadati</taxon>
        <taxon>Pseudomonadota</taxon>
        <taxon>Betaproteobacteria</taxon>
        <taxon>Burkholderiales</taxon>
        <taxon>Sphaerotilaceae</taxon>
        <taxon>Aquariibacter</taxon>
    </lineage>
</organism>
<comment type="caution">
    <text evidence="3">The sequence shown here is derived from an EMBL/GenBank/DDBJ whole genome shotgun (WGS) entry which is preliminary data.</text>
</comment>
<feature type="transmembrane region" description="Helical" evidence="1">
    <location>
        <begin position="15"/>
        <end position="32"/>
    </location>
</feature>
<dbReference type="Gene3D" id="1.20.120.1220">
    <property type="match status" value="1"/>
</dbReference>
<evidence type="ECO:0000259" key="2">
    <source>
        <dbReference type="Pfam" id="PF01478"/>
    </source>
</evidence>
<gene>
    <name evidence="3" type="ORF">H4F90_00340</name>
</gene>
<feature type="transmembrane region" description="Helical" evidence="1">
    <location>
        <begin position="71"/>
        <end position="92"/>
    </location>
</feature>
<keyword evidence="4" id="KW-1185">Reference proteome</keyword>
<dbReference type="EMBL" id="JACIVI010000001">
    <property type="protein sequence ID" value="MBB1160429.1"/>
    <property type="molecule type" value="Genomic_DNA"/>
</dbReference>
<evidence type="ECO:0000313" key="4">
    <source>
        <dbReference type="Proteomes" id="UP000586093"/>
    </source>
</evidence>